<dbReference type="GO" id="GO:0009055">
    <property type="term" value="F:electron transfer activity"/>
    <property type="evidence" value="ECO:0007669"/>
    <property type="project" value="InterPro"/>
</dbReference>
<reference evidence="2 3" key="1">
    <citation type="submission" date="2020-08" db="EMBL/GenBank/DDBJ databases">
        <authorList>
            <person name="Liu C."/>
            <person name="Sun Q."/>
        </authorList>
    </citation>
    <scope>NUCLEOTIDE SEQUENCE [LARGE SCALE GENOMIC DNA]</scope>
    <source>
        <strain evidence="2 3">NSJ-61</strain>
    </source>
</reference>
<dbReference type="InterPro" id="IPR029039">
    <property type="entry name" value="Flavoprotein-like_sf"/>
</dbReference>
<dbReference type="InterPro" id="IPR008254">
    <property type="entry name" value="Flavodoxin/NO_synth"/>
</dbReference>
<accession>A0A7G9GLZ0</accession>
<dbReference type="PANTHER" id="PTHR38030:SF2">
    <property type="entry name" value="PROTOPORPHYRINOGEN IX DEHYDROGENASE [QUINONE]"/>
    <property type="match status" value="1"/>
</dbReference>
<dbReference type="RefSeq" id="WP_117454617.1">
    <property type="nucleotide sequence ID" value="NZ_CP060636.1"/>
</dbReference>
<proteinExistence type="predicted"/>
<organism evidence="2 3">
    <name type="scientific">[Eubacterium] hominis</name>
    <dbReference type="NCBI Taxonomy" id="2764325"/>
    <lineage>
        <taxon>Bacteria</taxon>
        <taxon>Bacillati</taxon>
        <taxon>Bacillota</taxon>
        <taxon>Erysipelotrichia</taxon>
        <taxon>Erysipelotrichales</taxon>
        <taxon>Erysipelotrichaceae</taxon>
        <taxon>Amedibacillus</taxon>
    </lineage>
</organism>
<dbReference type="Pfam" id="PF12641">
    <property type="entry name" value="Flavodoxin_3"/>
    <property type="match status" value="1"/>
</dbReference>
<dbReference type="GO" id="GO:0010181">
    <property type="term" value="F:FMN binding"/>
    <property type="evidence" value="ECO:0007669"/>
    <property type="project" value="InterPro"/>
</dbReference>
<sequence length="167" mass="19012">MKTLVIYSSLTGNTKKLAQAIANEMEDTEIISVDEFRVSMMDNFDFFMIGYWVDKGVCDDKSKEVLKHMLDKKVALFGTLGAKENTKYYDMVKAKVEEQAQGVHVIGHFLCQGSVGEKTMERYREMLKKTPDDIHLKAQLEAYEEGIHHPNEQDIANAIRFAKSLLG</sequence>
<dbReference type="InterPro" id="IPR001226">
    <property type="entry name" value="Flavodoxin_CS"/>
</dbReference>
<dbReference type="AlphaFoldDB" id="A0A7G9GLZ0"/>
<dbReference type="GO" id="GO:0070819">
    <property type="term" value="F:menaquinone-dependent protoporphyrinogen oxidase activity"/>
    <property type="evidence" value="ECO:0007669"/>
    <property type="project" value="TreeGrafter"/>
</dbReference>
<gene>
    <name evidence="2" type="ORF">H9Q80_16495</name>
</gene>
<dbReference type="Proteomes" id="UP000515856">
    <property type="component" value="Chromosome"/>
</dbReference>
<evidence type="ECO:0000259" key="1">
    <source>
        <dbReference type="Pfam" id="PF12641"/>
    </source>
</evidence>
<evidence type="ECO:0000313" key="3">
    <source>
        <dbReference type="Proteomes" id="UP000515856"/>
    </source>
</evidence>
<dbReference type="Gene3D" id="3.40.50.360">
    <property type="match status" value="1"/>
</dbReference>
<dbReference type="GO" id="GO:0006783">
    <property type="term" value="P:heme biosynthetic process"/>
    <property type="evidence" value="ECO:0007669"/>
    <property type="project" value="TreeGrafter"/>
</dbReference>
<dbReference type="GO" id="GO:0016651">
    <property type="term" value="F:oxidoreductase activity, acting on NAD(P)H"/>
    <property type="evidence" value="ECO:0007669"/>
    <property type="project" value="UniProtKB-ARBA"/>
</dbReference>
<dbReference type="PROSITE" id="PS00201">
    <property type="entry name" value="FLAVODOXIN"/>
    <property type="match status" value="1"/>
</dbReference>
<name>A0A7G9GLZ0_9FIRM</name>
<dbReference type="InterPro" id="IPR052200">
    <property type="entry name" value="Protoporphyrinogen_IX_DH"/>
</dbReference>
<feature type="domain" description="Flavodoxin-like" evidence="1">
    <location>
        <begin position="4"/>
        <end position="162"/>
    </location>
</feature>
<dbReference type="PANTHER" id="PTHR38030">
    <property type="entry name" value="PROTOPORPHYRINOGEN IX DEHYDROGENASE [MENAQUINONE]"/>
    <property type="match status" value="1"/>
</dbReference>
<evidence type="ECO:0000313" key="2">
    <source>
        <dbReference type="EMBL" id="QNM11822.1"/>
    </source>
</evidence>
<dbReference type="KEGG" id="ehn:H9Q80_16495"/>
<dbReference type="EMBL" id="CP060636">
    <property type="protein sequence ID" value="QNM11822.1"/>
    <property type="molecule type" value="Genomic_DNA"/>
</dbReference>
<keyword evidence="3" id="KW-1185">Reference proteome</keyword>
<dbReference type="SUPFAM" id="SSF52218">
    <property type="entry name" value="Flavoproteins"/>
    <property type="match status" value="1"/>
</dbReference>
<protein>
    <submittedName>
        <fullName evidence="2">Flavodoxin</fullName>
    </submittedName>
</protein>